<protein>
    <recommendedName>
        <fullName evidence="4">PD-(D/E)XK endonuclease-like domain-containing protein</fullName>
    </recommendedName>
</protein>
<evidence type="ECO:0000256" key="1">
    <source>
        <dbReference type="ARBA" id="ARBA00022763"/>
    </source>
</evidence>
<evidence type="ECO:0000256" key="3">
    <source>
        <dbReference type="ARBA" id="ARBA00023204"/>
    </source>
</evidence>
<dbReference type="STRING" id="551115.Aazo_2720"/>
<keyword evidence="2" id="KW-0547">Nucleotide-binding</keyword>
<organism evidence="5 6">
    <name type="scientific">Nostoc azollae (strain 0708)</name>
    <name type="common">Anabaena azollae (strain 0708)</name>
    <dbReference type="NCBI Taxonomy" id="551115"/>
    <lineage>
        <taxon>Bacteria</taxon>
        <taxon>Bacillati</taxon>
        <taxon>Cyanobacteriota</taxon>
        <taxon>Cyanophyceae</taxon>
        <taxon>Nostocales</taxon>
        <taxon>Nostocaceae</taxon>
        <taxon>Trichormus</taxon>
    </lineage>
</organism>
<dbReference type="AlphaFoldDB" id="D7DZV6"/>
<dbReference type="EMBL" id="CP002059">
    <property type="protein sequence ID" value="ADI64588.1"/>
    <property type="molecule type" value="Genomic_DNA"/>
</dbReference>
<keyword evidence="2" id="KW-0378">Hydrolase</keyword>
<dbReference type="Gene3D" id="3.90.320.10">
    <property type="match status" value="1"/>
</dbReference>
<dbReference type="HOGENOM" id="CLU_070318_1_0_3"/>
<gene>
    <name evidence="5" type="ordered locus">Aazo_2720</name>
</gene>
<evidence type="ECO:0000313" key="6">
    <source>
        <dbReference type="Proteomes" id="UP000001511"/>
    </source>
</evidence>
<dbReference type="InterPro" id="IPR038726">
    <property type="entry name" value="PDDEXK_AddAB-type"/>
</dbReference>
<feature type="domain" description="PD-(D/E)XK endonuclease-like" evidence="4">
    <location>
        <begin position="10"/>
        <end position="241"/>
    </location>
</feature>
<evidence type="ECO:0000259" key="4">
    <source>
        <dbReference type="Pfam" id="PF12705"/>
    </source>
</evidence>
<keyword evidence="6" id="KW-1185">Reference proteome</keyword>
<dbReference type="KEGG" id="naz:Aazo_2720"/>
<dbReference type="OrthoDB" id="450180at2"/>
<evidence type="ECO:0000313" key="5">
    <source>
        <dbReference type="EMBL" id="ADI64588.1"/>
    </source>
</evidence>
<dbReference type="Pfam" id="PF12705">
    <property type="entry name" value="PDDEXK_1"/>
    <property type="match status" value="1"/>
</dbReference>
<dbReference type="GO" id="GO:0004386">
    <property type="term" value="F:helicase activity"/>
    <property type="evidence" value="ECO:0007669"/>
    <property type="project" value="UniProtKB-KW"/>
</dbReference>
<dbReference type="Proteomes" id="UP000001511">
    <property type="component" value="Chromosome"/>
</dbReference>
<keyword evidence="3" id="KW-0234">DNA repair</keyword>
<reference evidence="5 6" key="1">
    <citation type="journal article" date="2010" name="PLoS ONE">
        <title>Genome erosion in a nitrogen-fixing vertically transmitted endosymbiotic multicellular cyanobacterium.</title>
        <authorList>
            <person name="Ran L."/>
            <person name="Larsson J."/>
            <person name="Vigil-Stenman T."/>
            <person name="Nylander J.A."/>
            <person name="Ininbergs K."/>
            <person name="Zheng W.W."/>
            <person name="Lapidus A."/>
            <person name="Lowry S."/>
            <person name="Haselkorn R."/>
            <person name="Bergman B."/>
        </authorList>
    </citation>
    <scope>NUCLEOTIDE SEQUENCE [LARGE SCALE GENOMIC DNA]</scope>
    <source>
        <strain evidence="5 6">0708</strain>
    </source>
</reference>
<accession>D7DZV6</accession>
<sequence>MLPTYTHLLRLSQGHLNLLTACPRKFQHTYLEQLTTPTDPQQEEYQTLGSRFHLLMQQQEMGLPINSFLQTDAQLQKWVTSFAKVAPEILAPNTDEETFRESEHYRTLQIQDYLLTVIYDLLITDNQKAQVLDWKTYPQPPNKGILAKSWQTRLYMYVLVETSNYLPGNISMIYWFVQAKGKTKSIRFNYNIQEHQKTEQDLNYILVSLNKWLEGYQKNQPFPQIPAVKKYCESCQYAFRCYSQSSNSVEINSNLLPNIDNIPEISFS</sequence>
<dbReference type="eggNOG" id="COG2887">
    <property type="taxonomic scope" value="Bacteria"/>
</dbReference>
<proteinExistence type="predicted"/>
<keyword evidence="2" id="KW-0347">Helicase</keyword>
<dbReference type="RefSeq" id="WP_013191604.1">
    <property type="nucleotide sequence ID" value="NC_014248.1"/>
</dbReference>
<dbReference type="InterPro" id="IPR011604">
    <property type="entry name" value="PDDEXK-like_dom_sf"/>
</dbReference>
<keyword evidence="1" id="KW-0227">DNA damage</keyword>
<name>D7DZV6_NOSA0</name>
<keyword evidence="2" id="KW-0067">ATP-binding</keyword>
<evidence type="ECO:0000256" key="2">
    <source>
        <dbReference type="ARBA" id="ARBA00022806"/>
    </source>
</evidence>
<dbReference type="GO" id="GO:0006281">
    <property type="term" value="P:DNA repair"/>
    <property type="evidence" value="ECO:0007669"/>
    <property type="project" value="UniProtKB-KW"/>
</dbReference>